<dbReference type="Gene3D" id="3.40.50.360">
    <property type="match status" value="1"/>
</dbReference>
<evidence type="ECO:0000256" key="2">
    <source>
        <dbReference type="ARBA" id="ARBA00022643"/>
    </source>
</evidence>
<evidence type="ECO:0000259" key="3">
    <source>
        <dbReference type="Pfam" id="PF03358"/>
    </source>
</evidence>
<name>A0A1H6I416_RUMFL</name>
<dbReference type="PANTHER" id="PTHR43278:SF4">
    <property type="entry name" value="NAD(P)H-DEPENDENT FMN-CONTAINING OXIDOREDUCTASE YWQN-RELATED"/>
    <property type="match status" value="1"/>
</dbReference>
<dbReference type="Pfam" id="PF03358">
    <property type="entry name" value="FMN_red"/>
    <property type="match status" value="1"/>
</dbReference>
<dbReference type="PANTHER" id="PTHR43278">
    <property type="entry name" value="NAD(P)H-DEPENDENT FMN-CONTAINING OXIDOREDUCTASE YWQN-RELATED"/>
    <property type="match status" value="1"/>
</dbReference>
<dbReference type="InterPro" id="IPR005025">
    <property type="entry name" value="FMN_Rdtase-like_dom"/>
</dbReference>
<evidence type="ECO:0000256" key="1">
    <source>
        <dbReference type="ARBA" id="ARBA00022630"/>
    </source>
</evidence>
<accession>A0A1H6I416</accession>
<dbReference type="RefSeq" id="WP_074714310.1">
    <property type="nucleotide sequence ID" value="NZ_FNWV01000001.1"/>
</dbReference>
<evidence type="ECO:0000313" key="5">
    <source>
        <dbReference type="Proteomes" id="UP000183190"/>
    </source>
</evidence>
<dbReference type="OrthoDB" id="9805976at2"/>
<protein>
    <submittedName>
        <fullName evidence="4">NADPH-dependent FMN reductase</fullName>
    </submittedName>
</protein>
<dbReference type="Proteomes" id="UP000183190">
    <property type="component" value="Unassembled WGS sequence"/>
</dbReference>
<proteinExistence type="predicted"/>
<dbReference type="InterPro" id="IPR051796">
    <property type="entry name" value="ISF_SsuE-like"/>
</dbReference>
<feature type="domain" description="NADPH-dependent FMN reductase-like" evidence="3">
    <location>
        <begin position="1"/>
        <end position="108"/>
    </location>
</feature>
<dbReference type="SUPFAM" id="SSF52218">
    <property type="entry name" value="Flavoproteins"/>
    <property type="match status" value="1"/>
</dbReference>
<evidence type="ECO:0000313" key="4">
    <source>
        <dbReference type="EMBL" id="SEH41333.1"/>
    </source>
</evidence>
<gene>
    <name evidence="4" type="ORF">SAMN02910265_00503</name>
</gene>
<keyword evidence="1" id="KW-0285">Flavoprotein</keyword>
<dbReference type="AlphaFoldDB" id="A0A1H6I416"/>
<dbReference type="GO" id="GO:0016491">
    <property type="term" value="F:oxidoreductase activity"/>
    <property type="evidence" value="ECO:0007669"/>
    <property type="project" value="InterPro"/>
</dbReference>
<reference evidence="4 5" key="1">
    <citation type="submission" date="2016-10" db="EMBL/GenBank/DDBJ databases">
        <authorList>
            <person name="de Groot N.N."/>
        </authorList>
    </citation>
    <scope>NUCLEOTIDE SEQUENCE [LARGE SCALE GENOMIC DNA]</scope>
    <source>
        <strain evidence="4 5">YAD2003</strain>
    </source>
</reference>
<dbReference type="EMBL" id="FNWV01000001">
    <property type="protein sequence ID" value="SEH41333.1"/>
    <property type="molecule type" value="Genomic_DNA"/>
</dbReference>
<keyword evidence="2" id="KW-0288">FMN</keyword>
<sequence>MKALIINCSPVRNGATAEIVRIVTEELSKKYTAESICIDDYDFSFCKGCRSCHKTAKCVQHDDIDVIMDKFGNADIIVSVAPSYWADVPAQFKAFIDRCTPWCNTHEPHAKLSSGKKGYSIALRTGPNMKECQRIIGTIEHFYGHLEIDCCGSLGLCSIEYKEAVEPRKAEITAFCDTI</sequence>
<dbReference type="InterPro" id="IPR029039">
    <property type="entry name" value="Flavoprotein-like_sf"/>
</dbReference>
<organism evidence="4 5">
    <name type="scientific">Ruminococcus flavefaciens</name>
    <dbReference type="NCBI Taxonomy" id="1265"/>
    <lineage>
        <taxon>Bacteria</taxon>
        <taxon>Bacillati</taxon>
        <taxon>Bacillota</taxon>
        <taxon>Clostridia</taxon>
        <taxon>Eubacteriales</taxon>
        <taxon>Oscillospiraceae</taxon>
        <taxon>Ruminococcus</taxon>
    </lineage>
</organism>